<protein>
    <submittedName>
        <fullName evidence="1">Unnamed protein product</fullName>
    </submittedName>
</protein>
<proteinExistence type="predicted"/>
<accession>A0ACB5UF78</accession>
<evidence type="ECO:0000313" key="2">
    <source>
        <dbReference type="Proteomes" id="UP001165064"/>
    </source>
</evidence>
<dbReference type="Proteomes" id="UP001165064">
    <property type="component" value="Unassembled WGS sequence"/>
</dbReference>
<keyword evidence="2" id="KW-1185">Reference proteome</keyword>
<gene>
    <name evidence="1" type="ORF">Amon02_001327000</name>
</gene>
<reference evidence="1" key="1">
    <citation type="submission" date="2023-04" db="EMBL/GenBank/DDBJ databases">
        <title>Ambrosiozyma monospora NBRC 10751.</title>
        <authorList>
            <person name="Ichikawa N."/>
            <person name="Sato H."/>
            <person name="Tonouchi N."/>
        </authorList>
    </citation>
    <scope>NUCLEOTIDE SEQUENCE</scope>
    <source>
        <strain evidence="1">NBRC 10751</strain>
    </source>
</reference>
<dbReference type="EMBL" id="BSXS01017020">
    <property type="protein sequence ID" value="GMF08481.1"/>
    <property type="molecule type" value="Genomic_DNA"/>
</dbReference>
<comment type="caution">
    <text evidence="1">The sequence shown here is derived from an EMBL/GenBank/DDBJ whole genome shotgun (WGS) entry which is preliminary data.</text>
</comment>
<evidence type="ECO:0000313" key="1">
    <source>
        <dbReference type="EMBL" id="GMF08481.1"/>
    </source>
</evidence>
<organism evidence="1 2">
    <name type="scientific">Ambrosiozyma monospora</name>
    <name type="common">Yeast</name>
    <name type="synonym">Endomycopsis monosporus</name>
    <dbReference type="NCBI Taxonomy" id="43982"/>
    <lineage>
        <taxon>Eukaryota</taxon>
        <taxon>Fungi</taxon>
        <taxon>Dikarya</taxon>
        <taxon>Ascomycota</taxon>
        <taxon>Saccharomycotina</taxon>
        <taxon>Pichiomycetes</taxon>
        <taxon>Pichiales</taxon>
        <taxon>Pichiaceae</taxon>
        <taxon>Ambrosiozyma</taxon>
    </lineage>
</organism>
<sequence>MIKELPTEIQFQFFSILFQSTHTLDEINDYLIDPSWFENTPGKSSQGFSPMWYVLTLLLHRFAIDINEKSDFILFTTSVYA</sequence>
<name>A0ACB5UF78_AMBMO</name>